<evidence type="ECO:0000256" key="3">
    <source>
        <dbReference type="ARBA" id="ARBA00022723"/>
    </source>
</evidence>
<keyword evidence="5" id="KW-0408">Iron</keyword>
<reference evidence="8 9" key="1">
    <citation type="submission" date="2019-10" db="EMBL/GenBank/DDBJ databases">
        <title>Nocardia macrotermitis sp. nov. and Nocardia aurantia sp. nov., isolated from the gut of fungus growing-termite Macrotermes natalensis.</title>
        <authorList>
            <person name="Benndorf R."/>
            <person name="Schwitalla J."/>
            <person name="Martin K."/>
            <person name="De Beer W."/>
            <person name="Kaster A.-K."/>
            <person name="Vollmers J."/>
            <person name="Poulsen M."/>
            <person name="Beemelmanns C."/>
        </authorList>
    </citation>
    <scope>NUCLEOTIDE SEQUENCE [LARGE SCALE GENOMIC DNA]</scope>
    <source>
        <strain evidence="8 9">RB20</strain>
    </source>
</reference>
<keyword evidence="6" id="KW-0411">Iron-sulfur</keyword>
<name>A0A7K0D205_9NOCA</name>
<gene>
    <name evidence="8" type="ORF">NRB20_28610</name>
</gene>
<evidence type="ECO:0000256" key="6">
    <source>
        <dbReference type="ARBA" id="ARBA00023014"/>
    </source>
</evidence>
<dbReference type="OrthoDB" id="3215519at2"/>
<evidence type="ECO:0000256" key="4">
    <source>
        <dbReference type="ARBA" id="ARBA00022982"/>
    </source>
</evidence>
<dbReference type="RefSeq" id="WP_153410549.1">
    <property type="nucleotide sequence ID" value="NZ_WEGK01000005.1"/>
</dbReference>
<keyword evidence="4" id="KW-0249">Electron transport</keyword>
<dbReference type="GO" id="GO:0051538">
    <property type="term" value="F:3 iron, 4 sulfur cluster binding"/>
    <property type="evidence" value="ECO:0007669"/>
    <property type="project" value="UniProtKB-KW"/>
</dbReference>
<evidence type="ECO:0000313" key="9">
    <source>
        <dbReference type="Proteomes" id="UP000438448"/>
    </source>
</evidence>
<dbReference type="SUPFAM" id="SSF54862">
    <property type="entry name" value="4Fe-4S ferredoxins"/>
    <property type="match status" value="1"/>
</dbReference>
<evidence type="ECO:0000313" key="8">
    <source>
        <dbReference type="EMBL" id="MQY19766.1"/>
    </source>
</evidence>
<proteinExistence type="predicted"/>
<evidence type="ECO:0000256" key="2">
    <source>
        <dbReference type="ARBA" id="ARBA00022448"/>
    </source>
</evidence>
<evidence type="ECO:0000256" key="7">
    <source>
        <dbReference type="ARBA" id="ARBA00023291"/>
    </source>
</evidence>
<keyword evidence="9" id="KW-1185">Reference proteome</keyword>
<dbReference type="AlphaFoldDB" id="A0A7K0D205"/>
<dbReference type="PANTHER" id="PTHR36923:SF3">
    <property type="entry name" value="FERREDOXIN"/>
    <property type="match status" value="1"/>
</dbReference>
<dbReference type="GO" id="GO:0046872">
    <property type="term" value="F:metal ion binding"/>
    <property type="evidence" value="ECO:0007669"/>
    <property type="project" value="UniProtKB-KW"/>
</dbReference>
<evidence type="ECO:0000256" key="5">
    <source>
        <dbReference type="ARBA" id="ARBA00023004"/>
    </source>
</evidence>
<dbReference type="EMBL" id="WEGK01000005">
    <property type="protein sequence ID" value="MQY19766.1"/>
    <property type="molecule type" value="Genomic_DNA"/>
</dbReference>
<dbReference type="InterPro" id="IPR051269">
    <property type="entry name" value="Fe-S_cluster_ET"/>
</dbReference>
<organism evidence="8 9">
    <name type="scientific">Nocardia macrotermitis</name>
    <dbReference type="NCBI Taxonomy" id="2585198"/>
    <lineage>
        <taxon>Bacteria</taxon>
        <taxon>Bacillati</taxon>
        <taxon>Actinomycetota</taxon>
        <taxon>Actinomycetes</taxon>
        <taxon>Mycobacteriales</taxon>
        <taxon>Nocardiaceae</taxon>
        <taxon>Nocardia</taxon>
    </lineage>
</organism>
<dbReference type="Pfam" id="PF13459">
    <property type="entry name" value="Fer4_15"/>
    <property type="match status" value="1"/>
</dbReference>
<evidence type="ECO:0008006" key="10">
    <source>
        <dbReference type="Google" id="ProtNLM"/>
    </source>
</evidence>
<comment type="caution">
    <text evidence="8">The sequence shown here is derived from an EMBL/GenBank/DDBJ whole genome shotgun (WGS) entry which is preliminary data.</text>
</comment>
<comment type="cofactor">
    <cofactor evidence="1">
        <name>[3Fe-4S] cluster</name>
        <dbReference type="ChEBI" id="CHEBI:21137"/>
    </cofactor>
</comment>
<sequence>MRISVDAARCQGHTICAMVAPDLVRLSDLDGHATAVDGDVPVPAQEAAREAVGSCPERAISLR</sequence>
<keyword evidence="7" id="KW-0003">3Fe-4S</keyword>
<keyword evidence="2" id="KW-0813">Transport</keyword>
<keyword evidence="3" id="KW-0479">Metal-binding</keyword>
<dbReference type="Gene3D" id="3.30.70.20">
    <property type="match status" value="1"/>
</dbReference>
<dbReference type="Proteomes" id="UP000438448">
    <property type="component" value="Unassembled WGS sequence"/>
</dbReference>
<protein>
    <recommendedName>
        <fullName evidence="10">Ferredoxin</fullName>
    </recommendedName>
</protein>
<accession>A0A7K0D205</accession>
<evidence type="ECO:0000256" key="1">
    <source>
        <dbReference type="ARBA" id="ARBA00001927"/>
    </source>
</evidence>
<dbReference type="PANTHER" id="PTHR36923">
    <property type="entry name" value="FERREDOXIN"/>
    <property type="match status" value="1"/>
</dbReference>